<keyword evidence="2" id="KW-0732">Signal</keyword>
<reference evidence="4 5" key="1">
    <citation type="submission" date="2020-07" db="EMBL/GenBank/DDBJ databases">
        <title>Draft genome and description of Corynebacterium haemomassiliense strain Marseile-Q3615 sp. nov.</title>
        <authorList>
            <person name="Boxberger M."/>
            <person name="La Scola B."/>
        </authorList>
    </citation>
    <scope>NUCLEOTIDE SEQUENCE [LARGE SCALE GENOMIC DNA]</scope>
    <source>
        <strain evidence="4 5">Marseille-Q3615</strain>
    </source>
</reference>
<evidence type="ECO:0000256" key="2">
    <source>
        <dbReference type="SAM" id="SignalP"/>
    </source>
</evidence>
<dbReference type="Pfam" id="PF04213">
    <property type="entry name" value="HtaA"/>
    <property type="match status" value="2"/>
</dbReference>
<dbReference type="RefSeq" id="WP_083290123.1">
    <property type="nucleotide sequence ID" value="NZ_CP170998.1"/>
</dbReference>
<protein>
    <submittedName>
        <fullName evidence="4">HtaA domain-containing protein</fullName>
    </submittedName>
</protein>
<feature type="domain" description="Htaa" evidence="3">
    <location>
        <begin position="366"/>
        <end position="519"/>
    </location>
</feature>
<feature type="chain" id="PRO_5030886419" evidence="2">
    <location>
        <begin position="26"/>
        <end position="644"/>
    </location>
</feature>
<evidence type="ECO:0000313" key="5">
    <source>
        <dbReference type="Proteomes" id="UP000523682"/>
    </source>
</evidence>
<sequence length="644" mass="64572">MNVRTHLGAVACASLIGFTATMFGAAPALLPLAAAEEPASTHRSVSAGTMQWGVRESFRKYIEGPIAHGSISVGGGAQRSGDGFTFDAKSSALTSASAGEISFQGEVHFTGHNGALDMTLRNPTVVVNGTQAELRVDYASRKYEGMNSTGPVREGTQELLATIALNAAPDFSAQTTTIAGPTSLTTTGAEIFGGFYEVGAPLDPVTIELSLNDASGPAPQPKEGGGTSGAKRSGATSGPARLLGEINDTLEELNAMFANTETLLRSGESLHRRVLPMQEGTSPAPAANSGAPTSNASRTGGTSNATNSPANVNPGSVPATPAGAPKVSGGTNTGNAAKPTGAAPAGGASDSGICDSSASRGIVSSEAQWGIRQSFRTYIRGNIAKGRWELKGVGDDGNAFTFSGNSGAVDTAARSGSILYPGTIHFTGHEGVLDTRFSNMEIQFSGDSGQIVINVSSNSTDGKANDFGRIAIANLSFSELSVSDSAVSGSAQATLTQVGAEAFGQFYPAGAPLDPVSFSARLGNTANCREGQGGASSESSTGKGGTAGDAAALKRGGTAGAQAKLNSGTTPENAKGSVFDEVEGTDAVESAKQPEGGKFQIKNSAAGDGAGSGGWDDSTVAKLLLLVASLLGAGGALTRFIATG</sequence>
<evidence type="ECO:0000256" key="1">
    <source>
        <dbReference type="SAM" id="MobiDB-lite"/>
    </source>
</evidence>
<feature type="region of interest" description="Disordered" evidence="1">
    <location>
        <begin position="279"/>
        <end position="357"/>
    </location>
</feature>
<feature type="signal peptide" evidence="2">
    <location>
        <begin position="1"/>
        <end position="25"/>
    </location>
</feature>
<accession>A0A7W2E8U1</accession>
<feature type="domain" description="Htaa" evidence="3">
    <location>
        <begin position="48"/>
        <end position="207"/>
    </location>
</feature>
<name>A0A7W2E8U1_9CORY</name>
<dbReference type="EMBL" id="JACDTZ010000001">
    <property type="protein sequence ID" value="MBA5243266.1"/>
    <property type="molecule type" value="Genomic_DNA"/>
</dbReference>
<dbReference type="Proteomes" id="UP000523682">
    <property type="component" value="Unassembled WGS sequence"/>
</dbReference>
<feature type="compositionally biased region" description="Polar residues" evidence="1">
    <location>
        <begin position="290"/>
        <end position="314"/>
    </location>
</feature>
<keyword evidence="5" id="KW-1185">Reference proteome</keyword>
<feature type="region of interest" description="Disordered" evidence="1">
    <location>
        <begin position="210"/>
        <end position="241"/>
    </location>
</feature>
<feature type="region of interest" description="Disordered" evidence="1">
    <location>
        <begin position="529"/>
        <end position="613"/>
    </location>
</feature>
<gene>
    <name evidence="4" type="ORF">H0193_00275</name>
</gene>
<evidence type="ECO:0000259" key="3">
    <source>
        <dbReference type="Pfam" id="PF04213"/>
    </source>
</evidence>
<dbReference type="AlphaFoldDB" id="A0A7W2E8U1"/>
<evidence type="ECO:0000313" key="4">
    <source>
        <dbReference type="EMBL" id="MBA5243266.1"/>
    </source>
</evidence>
<feature type="compositionally biased region" description="Low complexity" evidence="1">
    <location>
        <begin position="329"/>
        <end position="348"/>
    </location>
</feature>
<organism evidence="4 5">
    <name type="scientific">Corynebacterium haemomassiliense</name>
    <dbReference type="NCBI Taxonomy" id="2754726"/>
    <lineage>
        <taxon>Bacteria</taxon>
        <taxon>Bacillati</taxon>
        <taxon>Actinomycetota</taxon>
        <taxon>Actinomycetes</taxon>
        <taxon>Mycobacteriales</taxon>
        <taxon>Corynebacteriaceae</taxon>
        <taxon>Corynebacterium</taxon>
    </lineage>
</organism>
<comment type="caution">
    <text evidence="4">The sequence shown here is derived from an EMBL/GenBank/DDBJ whole genome shotgun (WGS) entry which is preliminary data.</text>
</comment>
<proteinExistence type="predicted"/>
<dbReference type="InterPro" id="IPR007331">
    <property type="entry name" value="Htaa"/>
</dbReference>